<keyword evidence="1" id="KW-0472">Membrane</keyword>
<evidence type="ECO:0000313" key="3">
    <source>
        <dbReference type="Proteomes" id="UP001604336"/>
    </source>
</evidence>
<dbReference type="AlphaFoldDB" id="A0ABD1U2G8"/>
<reference evidence="3" key="1">
    <citation type="submission" date="2024-07" db="EMBL/GenBank/DDBJ databases">
        <title>Two chromosome-level genome assemblies of Korean endemic species Abeliophyllum distichum and Forsythia ovata (Oleaceae).</title>
        <authorList>
            <person name="Jang H."/>
        </authorList>
    </citation>
    <scope>NUCLEOTIDE SEQUENCE [LARGE SCALE GENOMIC DNA]</scope>
</reference>
<sequence>MDCWFDIFRYGVLEGNGGGYGDSSRSDAYSRRDGRWWCACSGISFSLSGVAFLRLVATFRHSLVEGRFWCTCFVHPSWVDVLSEDLESKMAWRELCHVDGGCLGLDFRLGKPDIIRLRNQEIVGVWNLVST</sequence>
<comment type="caution">
    <text evidence="2">The sequence shown here is derived from an EMBL/GenBank/DDBJ whole genome shotgun (WGS) entry which is preliminary data.</text>
</comment>
<feature type="transmembrane region" description="Helical" evidence="1">
    <location>
        <begin position="34"/>
        <end position="57"/>
    </location>
</feature>
<name>A0ABD1U2G8_9LAMI</name>
<dbReference type="EMBL" id="JBFOLK010000004">
    <property type="protein sequence ID" value="KAL2519194.1"/>
    <property type="molecule type" value="Genomic_DNA"/>
</dbReference>
<keyword evidence="1" id="KW-1133">Transmembrane helix</keyword>
<keyword evidence="1" id="KW-0812">Transmembrane</keyword>
<protein>
    <submittedName>
        <fullName evidence="2">Uncharacterized protein</fullName>
    </submittedName>
</protein>
<evidence type="ECO:0000313" key="2">
    <source>
        <dbReference type="EMBL" id="KAL2519194.1"/>
    </source>
</evidence>
<accession>A0ABD1U2G8</accession>
<proteinExistence type="predicted"/>
<evidence type="ECO:0000256" key="1">
    <source>
        <dbReference type="SAM" id="Phobius"/>
    </source>
</evidence>
<organism evidence="2 3">
    <name type="scientific">Abeliophyllum distichum</name>
    <dbReference type="NCBI Taxonomy" id="126358"/>
    <lineage>
        <taxon>Eukaryota</taxon>
        <taxon>Viridiplantae</taxon>
        <taxon>Streptophyta</taxon>
        <taxon>Embryophyta</taxon>
        <taxon>Tracheophyta</taxon>
        <taxon>Spermatophyta</taxon>
        <taxon>Magnoliopsida</taxon>
        <taxon>eudicotyledons</taxon>
        <taxon>Gunneridae</taxon>
        <taxon>Pentapetalae</taxon>
        <taxon>asterids</taxon>
        <taxon>lamiids</taxon>
        <taxon>Lamiales</taxon>
        <taxon>Oleaceae</taxon>
        <taxon>Forsythieae</taxon>
        <taxon>Abeliophyllum</taxon>
    </lineage>
</organism>
<gene>
    <name evidence="2" type="ORF">Adt_15441</name>
</gene>
<dbReference type="Proteomes" id="UP001604336">
    <property type="component" value="Unassembled WGS sequence"/>
</dbReference>
<keyword evidence="3" id="KW-1185">Reference proteome</keyword>